<feature type="compositionally biased region" description="Polar residues" evidence="2">
    <location>
        <begin position="1492"/>
        <end position="1503"/>
    </location>
</feature>
<feature type="region of interest" description="Disordered" evidence="2">
    <location>
        <begin position="1"/>
        <end position="40"/>
    </location>
</feature>
<dbReference type="PANTHER" id="PTHR15154:SF2">
    <property type="entry name" value="HAMARTIN"/>
    <property type="match status" value="1"/>
</dbReference>
<protein>
    <recommendedName>
        <fullName evidence="5">Hamartin</fullName>
    </recommendedName>
</protein>
<sequence>MPSLPSLVQPDKHPAGLLACPELPAPGARASRPQRRHDGQHPRIVRRDWWPDAAFRASVRSEVTLQLRWSHNWQGVWPPGGGAVTALAKALPRKCPAGTSRSPILHPSGAQAPRSEGVPSTPHQVPPYPPHLTCRLAPATWPRSDHPSVSRPVASSPGARRLQKPGRQGRYPHPTPPPTGLQLDPTLRDDTPELDLAPAVASSSSRLQHLPLPAPPAAHTPHQLRGTGIGTRPLHRALQGKLGGPDAAAKAPTMASSASLKELSKAIHAFIPHPTLPLPDSLVETIAAYLHKHEKYDEAASDRLQEELVSTFEKYVKGVPSASGPWIGILRRLLPVLQTPERVLPWFDSYKGLLDRTGLDKLVVDETVAALMDLVMFMDEYHVRSGGDSATNPIIDRLFSIWINRFYPEVVDEDTSHEYNERMVRDALKSFGKRRPKEFFTSLNTCFIEKQYRKATLRFLCDFLQDHPPHLHQVLHTSLFGNILKCLLHDTSTTIISSALTVLIMLLPHMPSSLVPHLPTLFNIYARLLFWDRERANHVEGQPDGGDHSSGWETCAYNPDMDDFPVAQLSNYYTILYGLYPINFMDYIRKPQRYLRHANITGSEDVEIQPTEIRHRSERFRRCHLLHPNFYTLTIDSEKTDFGRWIKSEAAEVVVECMSLCMTSDLYDTPDLDAPPPMPGSAATIIHEGIDKERSDSALLSGSLSRTDNWRNSQMTSTDSDSSHRTASMVIRRVSQSSQPSSRHVADEGTARGPSTDSPTIPAQLTQSPSHSQLQDMLHSNKVIKSSLHQSLANDSVPSLSLSHQESTADKSTAPPSTTVVPPSVSSPVSAMDLGTQVAHLQRRVLVLENDLSFERYVKQQHMAHIGELRRKLVVEAASEAETQNLIMLNRNLKSRFEEAKKGEMQVRKESEKSRAMAKKWEADLASKLKNLRDESKKATAELGALRRELDESKAECEKLRKLVCEGEVRELNWKQNMQSVDIERTEMERLKAQVEELTKSDRDHQAREMERKTAINSATAADAQAESTRLKLAAQEHDAGKTRILFESQVKELKRQLAEAQEERERPGANSNLTIEGALAASRAKQAEQQKQYDLLMRKYTALQSSLLDMQSETAAVAASSRGQDTQPAGGDYLSMSASPVMIKARPHRSISNADATGHNLTPPPGSLSGTPVSAELERRASTPQAGEGSGSGALSNSPGEQRHFGSGFHSRIRKDSRDKVKDDGGSSSGKAKKEKKSSGLRGIRGMSSDCAYLYEEIRTCKCEDLTNDAAVPCIPSGRVARSASVRGIAALRKLSVTTRTSLNLFATRATVGYWQTARPEEGKRDACCALTLATVVVAKLLQAAVTRSQWQRQSRMPRIENTSTTATVLCKRQASNNQTVRQCARPSDALIVKSPQAQRARLDPAPTAQTSGARAWLTTPPRDRRAGAVAPERSVTTPGAGQAPRWGWVCLDSCHTREAWLRYANGEALMRCAWKTFPPSRVCFAGKGNQRPQDPTGQQNTGEGGFPRWNPSTAVAKLRALEFQQILSLGDGSVQKKRRASSGPARDRSGQAIGAGKERGPRRGRPGSQSRCLHRAARLLSGLASPRDTPHHPPQARRHVSRAHMQVRGPPAIPTPGPGTKHAAALAQERTTPPAQLQWHTDLALGSTSPPTGPPCGTPIDSLRHDPVAQTKAACLGNRPGRLGPRPRAAPIVSRGPITIHHNRSMQPARGRLGRDSMGWNHLPPTHPSLSQA</sequence>
<feature type="compositionally biased region" description="Low complexity" evidence="2">
    <location>
        <begin position="812"/>
        <end position="828"/>
    </location>
</feature>
<feature type="coiled-coil region" evidence="1">
    <location>
        <begin position="1044"/>
        <end position="1071"/>
    </location>
</feature>
<feature type="region of interest" description="Disordered" evidence="2">
    <location>
        <begin position="94"/>
        <end position="192"/>
    </location>
</feature>
<feature type="compositionally biased region" description="Polar residues" evidence="2">
    <location>
        <begin position="698"/>
        <end position="720"/>
    </location>
</feature>
<reference evidence="3 4" key="1">
    <citation type="journal article" date="2024" name="Microbiol. Resour. Announc.">
        <title>Genome annotations for the ascomycete fungi Trichoderma harzianum, Trichoderma aggressivum, and Purpureocillium lilacinum.</title>
        <authorList>
            <person name="Beijen E.P.W."/>
            <person name="Ohm R.A."/>
        </authorList>
    </citation>
    <scope>NUCLEOTIDE SEQUENCE [LARGE SCALE GENOMIC DNA]</scope>
    <source>
        <strain evidence="3 4">CBS 150709</strain>
    </source>
</reference>
<feature type="compositionally biased region" description="Basic and acidic residues" evidence="2">
    <location>
        <begin position="1215"/>
        <end position="1226"/>
    </location>
</feature>
<feature type="coiled-coil region" evidence="1">
    <location>
        <begin position="922"/>
        <end position="1008"/>
    </location>
</feature>
<feature type="region of interest" description="Disordered" evidence="2">
    <location>
        <begin position="1710"/>
        <end position="1735"/>
    </location>
</feature>
<evidence type="ECO:0000256" key="2">
    <source>
        <dbReference type="SAM" id="MobiDB-lite"/>
    </source>
</evidence>
<evidence type="ECO:0000256" key="1">
    <source>
        <dbReference type="SAM" id="Coils"/>
    </source>
</evidence>
<keyword evidence="1" id="KW-0175">Coiled coil</keyword>
<gene>
    <name evidence="3" type="ORF">Purlil1_6091</name>
</gene>
<organism evidence="3 4">
    <name type="scientific">Purpureocillium lilacinum</name>
    <name type="common">Paecilomyces lilacinus</name>
    <dbReference type="NCBI Taxonomy" id="33203"/>
    <lineage>
        <taxon>Eukaryota</taxon>
        <taxon>Fungi</taxon>
        <taxon>Dikarya</taxon>
        <taxon>Ascomycota</taxon>
        <taxon>Pezizomycotina</taxon>
        <taxon>Sordariomycetes</taxon>
        <taxon>Hypocreomycetidae</taxon>
        <taxon>Hypocreales</taxon>
        <taxon>Ophiocordycipitaceae</taxon>
        <taxon>Purpureocillium</taxon>
    </lineage>
</organism>
<evidence type="ECO:0000313" key="3">
    <source>
        <dbReference type="EMBL" id="KAK4089522.1"/>
    </source>
</evidence>
<proteinExistence type="predicted"/>
<feature type="region of interest" description="Disordered" evidence="2">
    <location>
        <begin position="1534"/>
        <end position="1605"/>
    </location>
</feature>
<dbReference type="PANTHER" id="PTHR15154">
    <property type="entry name" value="HAMARTIN"/>
    <property type="match status" value="1"/>
</dbReference>
<feature type="region of interest" description="Disordered" evidence="2">
    <location>
        <begin position="1487"/>
        <end position="1512"/>
    </location>
</feature>
<feature type="compositionally biased region" description="Polar residues" evidence="2">
    <location>
        <begin position="753"/>
        <end position="774"/>
    </location>
</feature>
<dbReference type="SUPFAM" id="SSF48371">
    <property type="entry name" value="ARM repeat"/>
    <property type="match status" value="1"/>
</dbReference>
<dbReference type="InterPro" id="IPR016024">
    <property type="entry name" value="ARM-type_fold"/>
</dbReference>
<dbReference type="Pfam" id="PF04388">
    <property type="entry name" value="Hamartin"/>
    <property type="match status" value="1"/>
</dbReference>
<feature type="region of interest" description="Disordered" evidence="2">
    <location>
        <begin position="795"/>
        <end position="828"/>
    </location>
</feature>
<feature type="region of interest" description="Disordered" evidence="2">
    <location>
        <begin position="1153"/>
        <end position="1243"/>
    </location>
</feature>
<dbReference type="EMBL" id="JAWRVI010000019">
    <property type="protein sequence ID" value="KAK4089522.1"/>
    <property type="molecule type" value="Genomic_DNA"/>
</dbReference>
<comment type="caution">
    <text evidence="3">The sequence shown here is derived from an EMBL/GenBank/DDBJ whole genome shotgun (WGS) entry which is preliminary data.</text>
</comment>
<name>A0ABR0BZM9_PURLI</name>
<keyword evidence="4" id="KW-1185">Reference proteome</keyword>
<feature type="compositionally biased region" description="Polar residues" evidence="2">
    <location>
        <begin position="795"/>
        <end position="806"/>
    </location>
</feature>
<dbReference type="InterPro" id="IPR007483">
    <property type="entry name" value="Hamartin"/>
</dbReference>
<accession>A0ABR0BZM9</accession>
<dbReference type="Proteomes" id="UP001287286">
    <property type="component" value="Unassembled WGS sequence"/>
</dbReference>
<evidence type="ECO:0008006" key="5">
    <source>
        <dbReference type="Google" id="ProtNLM"/>
    </source>
</evidence>
<feature type="region of interest" description="Disordered" evidence="2">
    <location>
        <begin position="694"/>
        <end position="774"/>
    </location>
</feature>
<evidence type="ECO:0000313" key="4">
    <source>
        <dbReference type="Proteomes" id="UP001287286"/>
    </source>
</evidence>